<evidence type="ECO:0000256" key="4">
    <source>
        <dbReference type="ARBA" id="ARBA00022614"/>
    </source>
</evidence>
<keyword evidence="6 13" id="KW-0732">Signal</keyword>
<dbReference type="GO" id="GO:0005886">
    <property type="term" value="C:plasma membrane"/>
    <property type="evidence" value="ECO:0007669"/>
    <property type="project" value="UniProtKB-SubCell"/>
</dbReference>
<name>A0AAD8QCG4_LOLMU</name>
<evidence type="ECO:0000256" key="5">
    <source>
        <dbReference type="ARBA" id="ARBA00022692"/>
    </source>
</evidence>
<keyword evidence="7" id="KW-0677">Repeat</keyword>
<evidence type="ECO:0000256" key="10">
    <source>
        <dbReference type="ARBA" id="ARBA00023170"/>
    </source>
</evidence>
<keyword evidence="3" id="KW-1003">Cell membrane</keyword>
<dbReference type="PANTHER" id="PTHR48052">
    <property type="entry name" value="UNNAMED PRODUCT"/>
    <property type="match status" value="1"/>
</dbReference>
<keyword evidence="4" id="KW-0433">Leucine-rich repeat</keyword>
<comment type="caution">
    <text evidence="15">The sequence shown here is derived from an EMBL/GenBank/DDBJ whole genome shotgun (WGS) entry which is preliminary data.</text>
</comment>
<dbReference type="InterPro" id="IPR001611">
    <property type="entry name" value="Leu-rich_rpt"/>
</dbReference>
<dbReference type="Pfam" id="PF08263">
    <property type="entry name" value="LRRNT_2"/>
    <property type="match status" value="1"/>
</dbReference>
<dbReference type="Pfam" id="PF13855">
    <property type="entry name" value="LRR_8"/>
    <property type="match status" value="1"/>
</dbReference>
<gene>
    <name evidence="15" type="ORF">QYE76_016376</name>
</gene>
<keyword evidence="5 12" id="KW-0812">Transmembrane</keyword>
<keyword evidence="8 12" id="KW-1133">Transmembrane helix</keyword>
<feature type="signal peptide" evidence="13">
    <location>
        <begin position="1"/>
        <end position="22"/>
    </location>
</feature>
<dbReference type="EMBL" id="JAUUTY010000582">
    <property type="protein sequence ID" value="KAK1599845.1"/>
    <property type="molecule type" value="Genomic_DNA"/>
</dbReference>
<evidence type="ECO:0000256" key="11">
    <source>
        <dbReference type="ARBA" id="ARBA00023180"/>
    </source>
</evidence>
<dbReference type="SMART" id="SM00369">
    <property type="entry name" value="LRR_TYP"/>
    <property type="match status" value="5"/>
</dbReference>
<feature type="domain" description="Leucine-rich repeat-containing N-terminal plant-type" evidence="14">
    <location>
        <begin position="31"/>
        <end position="70"/>
    </location>
</feature>
<evidence type="ECO:0000256" key="2">
    <source>
        <dbReference type="ARBA" id="ARBA00009592"/>
    </source>
</evidence>
<evidence type="ECO:0000256" key="1">
    <source>
        <dbReference type="ARBA" id="ARBA00004251"/>
    </source>
</evidence>
<evidence type="ECO:0000256" key="13">
    <source>
        <dbReference type="SAM" id="SignalP"/>
    </source>
</evidence>
<sequence length="755" mass="82983">MKHLNSVGLFLLSCTCLQLSAAAPARAGISREAEALVNWKVSLASADESLGSWSMANSTSLCSWTHISCDSAGHITELSIGDTSLNGTLDRLDFSAFPRLKSLVLSNNSLYGTLPAGIGNLTSLVHLDISDNPYLRGAIPHSIGQLKHLSGLILSDLGLDGTLPEEIGNLTTLEELRLNSVLLTGSIPPTIGMLVKLCMLTMQQNSLTGNIPLQIGNMTELYALYFSDNYLEGQLPGTISNLINLQSLSVSKNQLTGHIVTKLWNSSSLDMVDVSYNKFSGLFPPSICMGNVLRIVTAGYNGFTGIHHQTFQNCTTLVYVEFTANNIGADIRDIFGKHLGQLRVIAFSQNHLRGTLLTDEGEVFLCNYTSLDLIDLSDNVLDGGLSKCFWDIPMLRFMDLSNNSFNGVVPLSRTFPYALEYLRLANNHFKGPFPLALKKCKNLTTLDLGGNSFSGTIPSWISKDLPGLRFFRLSSNMFDGIIPRQILQFHKLQLLDLSKNKLTGAIPDDFVNFTGMAYEQNDDSGYYHFEGNIQIVWKNVDYVYTTKIAGMVGIDLSGNVLSQEIPGGLATLLGLRYLNLSGNHLSGCIPEDIGNLVLLESLDLSRNQLSGEIPPSFTGLKSMSALNLSSNRLYGMIPMGSQLQTLVDPSIYINNLGLCGFPLEDCVNSSPSKQNERSQAEDREALWLYCFVAAGFIFGFWLYWGMLSFYSETGRCAFYQYVDNMQEKFTKKIHSCISWFKAKALNEISSSSSKT</sequence>
<protein>
    <recommendedName>
        <fullName evidence="14">Leucine-rich repeat-containing N-terminal plant-type domain-containing protein</fullName>
    </recommendedName>
</protein>
<dbReference type="FunFam" id="3.80.10.10:FF:000095">
    <property type="entry name" value="LRR receptor-like serine/threonine-protein kinase GSO1"/>
    <property type="match status" value="1"/>
</dbReference>
<keyword evidence="11" id="KW-0325">Glycoprotein</keyword>
<dbReference type="InterPro" id="IPR003591">
    <property type="entry name" value="Leu-rich_rpt_typical-subtyp"/>
</dbReference>
<dbReference type="GO" id="GO:0099402">
    <property type="term" value="P:plant organ development"/>
    <property type="evidence" value="ECO:0007669"/>
    <property type="project" value="UniProtKB-ARBA"/>
</dbReference>
<evidence type="ECO:0000313" key="15">
    <source>
        <dbReference type="EMBL" id="KAK1599845.1"/>
    </source>
</evidence>
<reference evidence="15" key="1">
    <citation type="submission" date="2023-07" db="EMBL/GenBank/DDBJ databases">
        <title>A chromosome-level genome assembly of Lolium multiflorum.</title>
        <authorList>
            <person name="Chen Y."/>
            <person name="Copetti D."/>
            <person name="Kolliker R."/>
            <person name="Studer B."/>
        </authorList>
    </citation>
    <scope>NUCLEOTIDE SEQUENCE</scope>
    <source>
        <strain evidence="15">02402/16</strain>
        <tissue evidence="15">Leaf</tissue>
    </source>
</reference>
<feature type="chain" id="PRO_5042173816" description="Leucine-rich repeat-containing N-terminal plant-type domain-containing protein" evidence="13">
    <location>
        <begin position="23"/>
        <end position="755"/>
    </location>
</feature>
<dbReference type="AlphaFoldDB" id="A0AAD8QCG4"/>
<comment type="similarity">
    <text evidence="2">Belongs to the RLP family.</text>
</comment>
<feature type="transmembrane region" description="Helical" evidence="12">
    <location>
        <begin position="686"/>
        <end position="705"/>
    </location>
</feature>
<keyword evidence="10" id="KW-0675">Receptor</keyword>
<dbReference type="GO" id="GO:0009653">
    <property type="term" value="P:anatomical structure morphogenesis"/>
    <property type="evidence" value="ECO:0007669"/>
    <property type="project" value="UniProtKB-ARBA"/>
</dbReference>
<keyword evidence="16" id="KW-1185">Reference proteome</keyword>
<dbReference type="SUPFAM" id="SSF52058">
    <property type="entry name" value="L domain-like"/>
    <property type="match status" value="2"/>
</dbReference>
<dbReference type="InterPro" id="IPR013210">
    <property type="entry name" value="LRR_N_plant-typ"/>
</dbReference>
<dbReference type="InterPro" id="IPR032675">
    <property type="entry name" value="LRR_dom_sf"/>
</dbReference>
<evidence type="ECO:0000256" key="8">
    <source>
        <dbReference type="ARBA" id="ARBA00022989"/>
    </source>
</evidence>
<dbReference type="FunFam" id="3.80.10.10:FF:000400">
    <property type="entry name" value="Nuclear pore complex protein NUP107"/>
    <property type="match status" value="1"/>
</dbReference>
<accession>A0AAD8QCG4</accession>
<keyword evidence="9 12" id="KW-0472">Membrane</keyword>
<dbReference type="Proteomes" id="UP001231189">
    <property type="component" value="Unassembled WGS sequence"/>
</dbReference>
<evidence type="ECO:0000256" key="6">
    <source>
        <dbReference type="ARBA" id="ARBA00022729"/>
    </source>
</evidence>
<evidence type="ECO:0000256" key="3">
    <source>
        <dbReference type="ARBA" id="ARBA00022475"/>
    </source>
</evidence>
<evidence type="ECO:0000259" key="14">
    <source>
        <dbReference type="Pfam" id="PF08263"/>
    </source>
</evidence>
<evidence type="ECO:0000256" key="9">
    <source>
        <dbReference type="ARBA" id="ARBA00023136"/>
    </source>
</evidence>
<evidence type="ECO:0000256" key="12">
    <source>
        <dbReference type="SAM" id="Phobius"/>
    </source>
</evidence>
<dbReference type="Gene3D" id="3.80.10.10">
    <property type="entry name" value="Ribonuclease Inhibitor"/>
    <property type="match status" value="3"/>
</dbReference>
<proteinExistence type="inferred from homology"/>
<dbReference type="Pfam" id="PF00560">
    <property type="entry name" value="LRR_1"/>
    <property type="match status" value="4"/>
</dbReference>
<comment type="subcellular location">
    <subcellularLocation>
        <location evidence="1">Cell membrane</location>
        <topology evidence="1">Single-pass type I membrane protein</topology>
    </subcellularLocation>
</comment>
<dbReference type="PRINTS" id="PR00019">
    <property type="entry name" value="LEURICHRPT"/>
</dbReference>
<dbReference type="FunFam" id="3.80.10.10:FF:000413">
    <property type="entry name" value="Inactive leucine-rich repeat receptor-like protein kinase"/>
    <property type="match status" value="1"/>
</dbReference>
<dbReference type="PANTHER" id="PTHR48052:SF5">
    <property type="entry name" value="MDIS1-INTERACTING RECEPTOR LIKE KINASE 2-LIKE"/>
    <property type="match status" value="1"/>
</dbReference>
<evidence type="ECO:0000313" key="16">
    <source>
        <dbReference type="Proteomes" id="UP001231189"/>
    </source>
</evidence>
<organism evidence="15 16">
    <name type="scientific">Lolium multiflorum</name>
    <name type="common">Italian ryegrass</name>
    <name type="synonym">Lolium perenne subsp. multiflorum</name>
    <dbReference type="NCBI Taxonomy" id="4521"/>
    <lineage>
        <taxon>Eukaryota</taxon>
        <taxon>Viridiplantae</taxon>
        <taxon>Streptophyta</taxon>
        <taxon>Embryophyta</taxon>
        <taxon>Tracheophyta</taxon>
        <taxon>Spermatophyta</taxon>
        <taxon>Magnoliopsida</taxon>
        <taxon>Liliopsida</taxon>
        <taxon>Poales</taxon>
        <taxon>Poaceae</taxon>
        <taxon>BOP clade</taxon>
        <taxon>Pooideae</taxon>
        <taxon>Poodae</taxon>
        <taxon>Poeae</taxon>
        <taxon>Poeae Chloroplast Group 2 (Poeae type)</taxon>
        <taxon>Loliodinae</taxon>
        <taxon>Loliinae</taxon>
        <taxon>Lolium</taxon>
    </lineage>
</organism>
<evidence type="ECO:0000256" key="7">
    <source>
        <dbReference type="ARBA" id="ARBA00022737"/>
    </source>
</evidence>